<dbReference type="Proteomes" id="UP000275663">
    <property type="component" value="Chromosome"/>
</dbReference>
<evidence type="ECO:0000256" key="1">
    <source>
        <dbReference type="ARBA" id="ARBA00001970"/>
    </source>
</evidence>
<keyword evidence="16" id="KW-1185">Reference proteome</keyword>
<protein>
    <submittedName>
        <fullName evidence="15">Cytochrome b</fullName>
    </submittedName>
</protein>
<feature type="domain" description="Cytochrome b561 bacterial/Ni-hydrogenase" evidence="14">
    <location>
        <begin position="6"/>
        <end position="175"/>
    </location>
</feature>
<keyword evidence="9 13" id="KW-1133">Transmembrane helix</keyword>
<evidence type="ECO:0000256" key="5">
    <source>
        <dbReference type="ARBA" id="ARBA00022617"/>
    </source>
</evidence>
<keyword evidence="4" id="KW-1003">Cell membrane</keyword>
<dbReference type="SUPFAM" id="SSF81342">
    <property type="entry name" value="Transmembrane di-heme cytochromes"/>
    <property type="match status" value="1"/>
</dbReference>
<dbReference type="GO" id="GO:0022904">
    <property type="term" value="P:respiratory electron transport chain"/>
    <property type="evidence" value="ECO:0007669"/>
    <property type="project" value="InterPro"/>
</dbReference>
<dbReference type="OrthoDB" id="8723024at2"/>
<comment type="cofactor">
    <cofactor evidence="1">
        <name>heme b</name>
        <dbReference type="ChEBI" id="CHEBI:60344"/>
    </cofactor>
</comment>
<evidence type="ECO:0000256" key="10">
    <source>
        <dbReference type="ARBA" id="ARBA00023004"/>
    </source>
</evidence>
<comment type="similarity">
    <text evidence="12">Belongs to the cytochrome b561 family.</text>
</comment>
<dbReference type="EMBL" id="CP034464">
    <property type="protein sequence ID" value="AZP13846.1"/>
    <property type="molecule type" value="Genomic_DNA"/>
</dbReference>
<keyword evidence="5" id="KW-0349">Heme</keyword>
<dbReference type="GO" id="GO:0046872">
    <property type="term" value="F:metal ion binding"/>
    <property type="evidence" value="ECO:0007669"/>
    <property type="project" value="UniProtKB-KW"/>
</dbReference>
<dbReference type="GO" id="GO:0009055">
    <property type="term" value="F:electron transfer activity"/>
    <property type="evidence" value="ECO:0007669"/>
    <property type="project" value="InterPro"/>
</dbReference>
<evidence type="ECO:0000256" key="3">
    <source>
        <dbReference type="ARBA" id="ARBA00022448"/>
    </source>
</evidence>
<keyword evidence="3" id="KW-0813">Transport</keyword>
<evidence type="ECO:0000256" key="6">
    <source>
        <dbReference type="ARBA" id="ARBA00022692"/>
    </source>
</evidence>
<evidence type="ECO:0000313" key="16">
    <source>
        <dbReference type="Proteomes" id="UP000275663"/>
    </source>
</evidence>
<dbReference type="InterPro" id="IPR016174">
    <property type="entry name" value="Di-haem_cyt_TM"/>
</dbReference>
<evidence type="ECO:0000256" key="8">
    <source>
        <dbReference type="ARBA" id="ARBA00022982"/>
    </source>
</evidence>
<evidence type="ECO:0000256" key="11">
    <source>
        <dbReference type="ARBA" id="ARBA00023136"/>
    </source>
</evidence>
<evidence type="ECO:0000256" key="12">
    <source>
        <dbReference type="ARBA" id="ARBA00037975"/>
    </source>
</evidence>
<dbReference type="KEGG" id="upv:EJN92_18725"/>
<dbReference type="InterPro" id="IPR011577">
    <property type="entry name" value="Cyt_b561_bac/Ni-Hgenase"/>
</dbReference>
<comment type="subcellular location">
    <subcellularLocation>
        <location evidence="2">Cell membrane</location>
        <topology evidence="2">Multi-pass membrane protein</topology>
    </subcellularLocation>
</comment>
<evidence type="ECO:0000259" key="14">
    <source>
        <dbReference type="Pfam" id="PF01292"/>
    </source>
</evidence>
<keyword evidence="10" id="KW-0408">Iron</keyword>
<organism evidence="15 16">
    <name type="scientific">Undibacterium parvum</name>
    <dbReference type="NCBI Taxonomy" id="401471"/>
    <lineage>
        <taxon>Bacteria</taxon>
        <taxon>Pseudomonadati</taxon>
        <taxon>Pseudomonadota</taxon>
        <taxon>Betaproteobacteria</taxon>
        <taxon>Burkholderiales</taxon>
        <taxon>Oxalobacteraceae</taxon>
        <taxon>Undibacterium</taxon>
    </lineage>
</organism>
<dbReference type="AlphaFoldDB" id="A0A3Q9BTY0"/>
<evidence type="ECO:0000313" key="15">
    <source>
        <dbReference type="EMBL" id="AZP13846.1"/>
    </source>
</evidence>
<feature type="transmembrane region" description="Helical" evidence="13">
    <location>
        <begin position="145"/>
        <end position="164"/>
    </location>
</feature>
<evidence type="ECO:0000256" key="2">
    <source>
        <dbReference type="ARBA" id="ARBA00004651"/>
    </source>
</evidence>
<evidence type="ECO:0000256" key="13">
    <source>
        <dbReference type="SAM" id="Phobius"/>
    </source>
</evidence>
<reference evidence="15 16" key="1">
    <citation type="journal article" date="2011" name="Int. J. Syst. Evol. Microbiol.">
        <title>Description of Undibacterium oligocarboniphilum sp. nov., isolated from purified water, and Undibacterium pigrum strain CCUG 49012 as the type strain of Undibacterium parvum sp. nov., and emended descriptions of the genus Undibacterium and the species Undibacterium pigrum.</title>
        <authorList>
            <person name="Eder W."/>
            <person name="Wanner G."/>
            <person name="Ludwig W."/>
            <person name="Busse H.J."/>
            <person name="Ziemke-Kageler F."/>
            <person name="Lang E."/>
        </authorList>
    </citation>
    <scope>NUCLEOTIDE SEQUENCE [LARGE SCALE GENOMIC DNA]</scope>
    <source>
        <strain evidence="15 16">DSM 23061</strain>
    </source>
</reference>
<feature type="transmembrane region" description="Helical" evidence="13">
    <location>
        <begin position="90"/>
        <end position="110"/>
    </location>
</feature>
<dbReference type="InterPro" id="IPR052168">
    <property type="entry name" value="Cytochrome_b561_oxidase"/>
</dbReference>
<keyword evidence="7" id="KW-0479">Metal-binding</keyword>
<dbReference type="Pfam" id="PF01292">
    <property type="entry name" value="Ni_hydr_CYTB"/>
    <property type="match status" value="1"/>
</dbReference>
<dbReference type="GO" id="GO:0020037">
    <property type="term" value="F:heme binding"/>
    <property type="evidence" value="ECO:0007669"/>
    <property type="project" value="TreeGrafter"/>
</dbReference>
<feature type="transmembrane region" description="Helical" evidence="13">
    <location>
        <begin position="12"/>
        <end position="30"/>
    </location>
</feature>
<evidence type="ECO:0000256" key="4">
    <source>
        <dbReference type="ARBA" id="ARBA00022475"/>
    </source>
</evidence>
<dbReference type="PANTHER" id="PTHR30529:SF3">
    <property type="entry name" value="CYTOCHROME B561 HOMOLOG 1"/>
    <property type="match status" value="1"/>
</dbReference>
<dbReference type="GO" id="GO:0005886">
    <property type="term" value="C:plasma membrane"/>
    <property type="evidence" value="ECO:0007669"/>
    <property type="project" value="UniProtKB-SubCell"/>
</dbReference>
<dbReference type="PANTHER" id="PTHR30529">
    <property type="entry name" value="CYTOCHROME B561"/>
    <property type="match status" value="1"/>
</dbReference>
<sequence length="177" mass="19890">MQKNSYHTVSKSLHWIMFVLIALALAMIEVREDIPKGTPLRDSLKIWHMLVGQLVLLFVIVRVVARLSFRAPPAIPGPRWQTASAHAVHGLLYLLMFALPMSGVVFYQAAGKEVEFLGWILPHLVAPDPALKGNIKEIHETMGNVIYFLVGIHVLGALYHHFIVKDDTLKRMLPGKN</sequence>
<dbReference type="RefSeq" id="WP_126129215.1">
    <property type="nucleotide sequence ID" value="NZ_CP034464.1"/>
</dbReference>
<keyword evidence="6 13" id="KW-0812">Transmembrane</keyword>
<gene>
    <name evidence="15" type="ORF">EJN92_18725</name>
</gene>
<proteinExistence type="inferred from homology"/>
<name>A0A3Q9BTY0_9BURK</name>
<evidence type="ECO:0000256" key="9">
    <source>
        <dbReference type="ARBA" id="ARBA00022989"/>
    </source>
</evidence>
<keyword evidence="8" id="KW-0249">Electron transport</keyword>
<evidence type="ECO:0000256" key="7">
    <source>
        <dbReference type="ARBA" id="ARBA00022723"/>
    </source>
</evidence>
<keyword evidence="11 13" id="KW-0472">Membrane</keyword>
<feature type="transmembrane region" description="Helical" evidence="13">
    <location>
        <begin position="50"/>
        <end position="69"/>
    </location>
</feature>
<accession>A0A3Q9BTY0</accession>